<proteinExistence type="predicted"/>
<dbReference type="AlphaFoldDB" id="A0A6B1DXQ8"/>
<feature type="compositionally biased region" description="Basic and acidic residues" evidence="1">
    <location>
        <begin position="133"/>
        <end position="146"/>
    </location>
</feature>
<organism evidence="2">
    <name type="scientific">Caldilineaceae bacterium SB0662_bin_9</name>
    <dbReference type="NCBI Taxonomy" id="2605258"/>
    <lineage>
        <taxon>Bacteria</taxon>
        <taxon>Bacillati</taxon>
        <taxon>Chloroflexota</taxon>
        <taxon>Caldilineae</taxon>
        <taxon>Caldilineales</taxon>
        <taxon>Caldilineaceae</taxon>
    </lineage>
</organism>
<evidence type="ECO:0000256" key="1">
    <source>
        <dbReference type="SAM" id="MobiDB-lite"/>
    </source>
</evidence>
<comment type="caution">
    <text evidence="2">The sequence shown here is derived from an EMBL/GenBank/DDBJ whole genome shotgun (WGS) entry which is preliminary data.</text>
</comment>
<accession>A0A6B1DXQ8</accession>
<name>A0A6B1DXQ8_9CHLR</name>
<gene>
    <name evidence="2" type="ORF">F4Y08_14630</name>
</gene>
<dbReference type="EMBL" id="VXPY01000101">
    <property type="protein sequence ID" value="MYD91545.1"/>
    <property type="molecule type" value="Genomic_DNA"/>
</dbReference>
<reference evidence="2" key="1">
    <citation type="submission" date="2019-09" db="EMBL/GenBank/DDBJ databases">
        <title>Characterisation of the sponge microbiome using genome-centric metagenomics.</title>
        <authorList>
            <person name="Engelberts J.P."/>
            <person name="Robbins S.J."/>
            <person name="De Goeij J.M."/>
            <person name="Aranda M."/>
            <person name="Bell S.C."/>
            <person name="Webster N.S."/>
        </authorList>
    </citation>
    <scope>NUCLEOTIDE SEQUENCE</scope>
    <source>
        <strain evidence="2">SB0662_bin_9</strain>
    </source>
</reference>
<feature type="compositionally biased region" description="Basic and acidic residues" evidence="1">
    <location>
        <begin position="162"/>
        <end position="183"/>
    </location>
</feature>
<sequence>MVVLVTCKCKACGGSASPLPPQVEVDETWLPRGRKASRGRGPGPKGARLDLRLSGSGFDWDDWFTVLEEWGVQGLTTDDAPEYGPALRKTGLDRKQCAVHMQRTVGRHLRDIDDEDLTHLDRALLPILQRLVRERPPEAGTEDRGRSPQLRVPDGPQHGLNRRTESACTEDRPITARHQYQRD</sequence>
<feature type="region of interest" description="Disordered" evidence="1">
    <location>
        <begin position="133"/>
        <end position="183"/>
    </location>
</feature>
<evidence type="ECO:0000313" key="2">
    <source>
        <dbReference type="EMBL" id="MYD91545.1"/>
    </source>
</evidence>
<protein>
    <recommendedName>
        <fullName evidence="3">Transposase</fullName>
    </recommendedName>
</protein>
<evidence type="ECO:0008006" key="3">
    <source>
        <dbReference type="Google" id="ProtNLM"/>
    </source>
</evidence>